<dbReference type="RefSeq" id="WP_095068999.1">
    <property type="nucleotide sequence ID" value="NZ_LT899436.1"/>
</dbReference>
<feature type="domain" description="RDD" evidence="7">
    <location>
        <begin position="69"/>
        <end position="177"/>
    </location>
</feature>
<feature type="transmembrane region" description="Helical" evidence="6">
    <location>
        <begin position="111"/>
        <end position="130"/>
    </location>
</feature>
<dbReference type="PANTHER" id="PTHR36115">
    <property type="entry name" value="PROLINE-RICH ANTIGEN HOMOLOG-RELATED"/>
    <property type="match status" value="1"/>
</dbReference>
<keyword evidence="2" id="KW-1003">Cell membrane</keyword>
<keyword evidence="3 6" id="KW-0812">Transmembrane</keyword>
<evidence type="ECO:0000256" key="2">
    <source>
        <dbReference type="ARBA" id="ARBA00022475"/>
    </source>
</evidence>
<dbReference type="OrthoDB" id="762068at2"/>
<evidence type="ECO:0000256" key="3">
    <source>
        <dbReference type="ARBA" id="ARBA00022692"/>
    </source>
</evidence>
<evidence type="ECO:0000313" key="8">
    <source>
        <dbReference type="EMBL" id="SNR14135.1"/>
    </source>
</evidence>
<protein>
    <recommendedName>
        <fullName evidence="7">RDD domain-containing protein</fullName>
    </recommendedName>
</protein>
<evidence type="ECO:0000256" key="1">
    <source>
        <dbReference type="ARBA" id="ARBA00004651"/>
    </source>
</evidence>
<evidence type="ECO:0000313" key="9">
    <source>
        <dbReference type="Proteomes" id="UP000215214"/>
    </source>
</evidence>
<dbReference type="AlphaFoldDB" id="A0A238U518"/>
<evidence type="ECO:0000256" key="5">
    <source>
        <dbReference type="ARBA" id="ARBA00023136"/>
    </source>
</evidence>
<reference evidence="8 9" key="1">
    <citation type="submission" date="2017-07" db="EMBL/GenBank/DDBJ databases">
        <authorList>
            <person name="Sun Z.S."/>
            <person name="Albrecht U."/>
            <person name="Echele G."/>
            <person name="Lee C.C."/>
        </authorList>
    </citation>
    <scope>NUCLEOTIDE SEQUENCE [LARGE SCALE GENOMIC DNA]</scope>
    <source>
        <strain evidence="9">type strain: KCTC 22618</strain>
    </source>
</reference>
<accession>A0A238U518</accession>
<dbReference type="EMBL" id="LT899436">
    <property type="protein sequence ID" value="SNR14135.1"/>
    <property type="molecule type" value="Genomic_DNA"/>
</dbReference>
<evidence type="ECO:0000256" key="4">
    <source>
        <dbReference type="ARBA" id="ARBA00022989"/>
    </source>
</evidence>
<comment type="subcellular location">
    <subcellularLocation>
        <location evidence="1">Cell membrane</location>
        <topology evidence="1">Multi-pass membrane protein</topology>
    </subcellularLocation>
</comment>
<sequence length="196" mass="22131">MTREERLSFCKICKNQKLDFKQGIVCGLTNAPANFENSCDSFDEDITLKNEIIFQEFENIHETVGKGIRLANYLLDLIFIYILGYLIGLMIGPILVNIAPDLIYSTNTSKILLFEYALGAFINMIYYVSFEASSGRTIGKYITKTKVVTLDGEKPNFSVIVMRSLCRLIPFEGFSFLGAEDSGWHDTFSKTKVVKA</sequence>
<dbReference type="InterPro" id="IPR010432">
    <property type="entry name" value="RDD"/>
</dbReference>
<gene>
    <name evidence="8" type="ORF">TJEJU_0336</name>
</gene>
<dbReference type="Pfam" id="PF06271">
    <property type="entry name" value="RDD"/>
    <property type="match status" value="1"/>
</dbReference>
<evidence type="ECO:0000256" key="6">
    <source>
        <dbReference type="SAM" id="Phobius"/>
    </source>
</evidence>
<keyword evidence="5 6" id="KW-0472">Membrane</keyword>
<dbReference type="InterPro" id="IPR051791">
    <property type="entry name" value="Pra-immunoreactive"/>
</dbReference>
<dbReference type="PANTHER" id="PTHR36115:SF4">
    <property type="entry name" value="MEMBRANE PROTEIN"/>
    <property type="match status" value="1"/>
</dbReference>
<proteinExistence type="predicted"/>
<organism evidence="8 9">
    <name type="scientific">Tenacibaculum jejuense</name>
    <dbReference type="NCBI Taxonomy" id="584609"/>
    <lineage>
        <taxon>Bacteria</taxon>
        <taxon>Pseudomonadati</taxon>
        <taxon>Bacteroidota</taxon>
        <taxon>Flavobacteriia</taxon>
        <taxon>Flavobacteriales</taxon>
        <taxon>Flavobacteriaceae</taxon>
        <taxon>Tenacibaculum</taxon>
    </lineage>
</organism>
<keyword evidence="4 6" id="KW-1133">Transmembrane helix</keyword>
<dbReference type="KEGG" id="tje:TJEJU_0336"/>
<dbReference type="GO" id="GO:0005886">
    <property type="term" value="C:plasma membrane"/>
    <property type="evidence" value="ECO:0007669"/>
    <property type="project" value="UniProtKB-SubCell"/>
</dbReference>
<feature type="transmembrane region" description="Helical" evidence="6">
    <location>
        <begin position="73"/>
        <end position="99"/>
    </location>
</feature>
<keyword evidence="9" id="KW-1185">Reference proteome</keyword>
<name>A0A238U518_9FLAO</name>
<evidence type="ECO:0000259" key="7">
    <source>
        <dbReference type="Pfam" id="PF06271"/>
    </source>
</evidence>
<dbReference type="Proteomes" id="UP000215214">
    <property type="component" value="Chromosome TJEJU"/>
</dbReference>